<keyword evidence="2" id="KW-1185">Reference proteome</keyword>
<reference evidence="1 2" key="1">
    <citation type="submission" date="2023-12" db="EMBL/GenBank/DDBJ databases">
        <title>Novel species of the genus Arcicella isolated from rivers.</title>
        <authorList>
            <person name="Lu H."/>
        </authorList>
    </citation>
    <scope>NUCLEOTIDE SEQUENCE [LARGE SCALE GENOMIC DNA]</scope>
    <source>
        <strain evidence="1 2">KCTC 23307</strain>
    </source>
</reference>
<dbReference type="Proteomes" id="UP001302949">
    <property type="component" value="Unassembled WGS sequence"/>
</dbReference>
<accession>A0ABU5Q9L4</accession>
<evidence type="ECO:0008006" key="3">
    <source>
        <dbReference type="Google" id="ProtNLM"/>
    </source>
</evidence>
<gene>
    <name evidence="1" type="ORF">VB248_10260</name>
</gene>
<dbReference type="PROSITE" id="PS51257">
    <property type="entry name" value="PROKAR_LIPOPROTEIN"/>
    <property type="match status" value="1"/>
</dbReference>
<evidence type="ECO:0000313" key="2">
    <source>
        <dbReference type="Proteomes" id="UP001302949"/>
    </source>
</evidence>
<dbReference type="EMBL" id="JAYFUM010000010">
    <property type="protein sequence ID" value="MEA5139521.1"/>
    <property type="molecule type" value="Genomic_DNA"/>
</dbReference>
<organism evidence="1 2">
    <name type="scientific">Arcicella rigui</name>
    <dbReference type="NCBI Taxonomy" id="797020"/>
    <lineage>
        <taxon>Bacteria</taxon>
        <taxon>Pseudomonadati</taxon>
        <taxon>Bacteroidota</taxon>
        <taxon>Cytophagia</taxon>
        <taxon>Cytophagales</taxon>
        <taxon>Flectobacillaceae</taxon>
        <taxon>Arcicella</taxon>
    </lineage>
</organism>
<proteinExistence type="predicted"/>
<name>A0ABU5Q9L4_9BACT</name>
<dbReference type="RefSeq" id="WP_323296677.1">
    <property type="nucleotide sequence ID" value="NZ_JAYFUM010000010.1"/>
</dbReference>
<protein>
    <recommendedName>
        <fullName evidence="3">Lipoprotein</fullName>
    </recommendedName>
</protein>
<evidence type="ECO:0000313" key="1">
    <source>
        <dbReference type="EMBL" id="MEA5139521.1"/>
    </source>
</evidence>
<comment type="caution">
    <text evidence="1">The sequence shown here is derived from an EMBL/GenBank/DDBJ whole genome shotgun (WGS) entry which is preliminary data.</text>
</comment>
<sequence>MKDKMKRFLLLYYCLLIFGCNKSEVQTIDLKNMVQKEIIHIAELKLIESYPNFQNCEGDTINANLYLCYFDDERDTVLVFEPCKNELFYFSNVQPTIIHEDDILSTKNGFVSVRIPNINLKNKKYVIGNLSYLSE</sequence>